<protein>
    <recommendedName>
        <fullName evidence="3">Ligand-binding SRPBCC domain-containing protein</fullName>
    </recommendedName>
</protein>
<evidence type="ECO:0000313" key="1">
    <source>
        <dbReference type="EMBL" id="SDF87950.1"/>
    </source>
</evidence>
<evidence type="ECO:0008006" key="3">
    <source>
        <dbReference type="Google" id="ProtNLM"/>
    </source>
</evidence>
<dbReference type="EMBL" id="LT629690">
    <property type="protein sequence ID" value="SDF87950.1"/>
    <property type="molecule type" value="Genomic_DNA"/>
</dbReference>
<dbReference type="OrthoDB" id="9801773at2"/>
<dbReference type="AlphaFoldDB" id="A0A1G7PRB1"/>
<dbReference type="Proteomes" id="UP000182427">
    <property type="component" value="Chromosome I"/>
</dbReference>
<name>A0A1G7PRB1_9BACT</name>
<dbReference type="SUPFAM" id="SSF55961">
    <property type="entry name" value="Bet v1-like"/>
    <property type="match status" value="1"/>
</dbReference>
<keyword evidence="2" id="KW-1185">Reference proteome</keyword>
<dbReference type="InterPro" id="IPR023393">
    <property type="entry name" value="START-like_dom_sf"/>
</dbReference>
<dbReference type="Gene3D" id="3.30.530.20">
    <property type="match status" value="1"/>
</dbReference>
<organism evidence="1 2">
    <name type="scientific">Terriglobus roseus</name>
    <dbReference type="NCBI Taxonomy" id="392734"/>
    <lineage>
        <taxon>Bacteria</taxon>
        <taxon>Pseudomonadati</taxon>
        <taxon>Acidobacteriota</taxon>
        <taxon>Terriglobia</taxon>
        <taxon>Terriglobales</taxon>
        <taxon>Acidobacteriaceae</taxon>
        <taxon>Terriglobus</taxon>
    </lineage>
</organism>
<reference evidence="1 2" key="1">
    <citation type="submission" date="2016-10" db="EMBL/GenBank/DDBJ databases">
        <authorList>
            <person name="de Groot N.N."/>
        </authorList>
    </citation>
    <scope>NUCLEOTIDE SEQUENCE [LARGE SCALE GENOMIC DNA]</scope>
    <source>
        <strain evidence="1 2">GAS232</strain>
    </source>
</reference>
<dbReference type="RefSeq" id="WP_083346347.1">
    <property type="nucleotide sequence ID" value="NZ_LT629690.1"/>
</dbReference>
<evidence type="ECO:0000313" key="2">
    <source>
        <dbReference type="Proteomes" id="UP000182427"/>
    </source>
</evidence>
<gene>
    <name evidence="1" type="ORF">SAMN05444167_3576</name>
</gene>
<proteinExistence type="predicted"/>
<accession>A0A1G7PRB1</accession>
<sequence>MRDWTEQNGVFTLQMKETVDAPIDRCFLLTCSIALVQEELGMAPVSGRTSGFVQPGDKVRWHGWQLGMRHHHVSLISGYVRPTFLQDTMLSGRFRTFQHDHHLTELPNGATELYDELRFSLPFGLAGKLVARYILTPHILRLMRSRFHRLRRIATTEAWKHYLVPNGDSI</sequence>